<organism evidence="2 3">
    <name type="scientific">Candidatus Magnetoglobus multicellularis str. Araruama</name>
    <dbReference type="NCBI Taxonomy" id="890399"/>
    <lineage>
        <taxon>Bacteria</taxon>
        <taxon>Pseudomonadati</taxon>
        <taxon>Thermodesulfobacteriota</taxon>
        <taxon>Desulfobacteria</taxon>
        <taxon>Desulfobacterales</taxon>
        <taxon>Desulfobacteraceae</taxon>
        <taxon>Candidatus Magnetoglobus</taxon>
    </lineage>
</organism>
<protein>
    <recommendedName>
        <fullName evidence="1">TIR domain-containing protein</fullName>
    </recommendedName>
</protein>
<dbReference type="Gene3D" id="3.40.50.300">
    <property type="entry name" value="P-loop containing nucleotide triphosphate hydrolases"/>
    <property type="match status" value="1"/>
</dbReference>
<evidence type="ECO:0000259" key="1">
    <source>
        <dbReference type="PROSITE" id="PS50104"/>
    </source>
</evidence>
<dbReference type="AlphaFoldDB" id="A0A1V1P5U6"/>
<feature type="domain" description="TIR" evidence="1">
    <location>
        <begin position="1"/>
        <end position="133"/>
    </location>
</feature>
<accession>A0A1V1P5U6</accession>
<dbReference type="SUPFAM" id="SSF52540">
    <property type="entry name" value="P-loop containing nucleoside triphosphate hydrolases"/>
    <property type="match status" value="1"/>
</dbReference>
<dbReference type="EMBL" id="ATBP01000456">
    <property type="protein sequence ID" value="ETR70252.1"/>
    <property type="molecule type" value="Genomic_DNA"/>
</dbReference>
<evidence type="ECO:0000313" key="2">
    <source>
        <dbReference type="EMBL" id="ETR70252.1"/>
    </source>
</evidence>
<dbReference type="InterPro" id="IPR035897">
    <property type="entry name" value="Toll_tir_struct_dom_sf"/>
</dbReference>
<dbReference type="InterPro" id="IPR027417">
    <property type="entry name" value="P-loop_NTPase"/>
</dbReference>
<dbReference type="PROSITE" id="PS50104">
    <property type="entry name" value="TIR"/>
    <property type="match status" value="1"/>
</dbReference>
<comment type="caution">
    <text evidence="2">The sequence shown here is derived from an EMBL/GenBank/DDBJ whole genome shotgun (WGS) entry which is preliminary data.</text>
</comment>
<gene>
    <name evidence="2" type="ORF">OMM_03377</name>
</gene>
<dbReference type="InterPro" id="IPR000157">
    <property type="entry name" value="TIR_dom"/>
</dbReference>
<dbReference type="GO" id="GO:0007165">
    <property type="term" value="P:signal transduction"/>
    <property type="evidence" value="ECO:0007669"/>
    <property type="project" value="InterPro"/>
</dbReference>
<reference evidence="3" key="1">
    <citation type="submission" date="2012-11" db="EMBL/GenBank/DDBJ databases">
        <authorList>
            <person name="Lucero-Rivera Y.E."/>
            <person name="Tovar-Ramirez D."/>
        </authorList>
    </citation>
    <scope>NUCLEOTIDE SEQUENCE [LARGE SCALE GENOMIC DNA]</scope>
    <source>
        <strain evidence="3">Araruama</strain>
    </source>
</reference>
<dbReference type="Pfam" id="PF13676">
    <property type="entry name" value="TIR_2"/>
    <property type="match status" value="1"/>
</dbReference>
<sequence length="429" mass="49893">MNVFISYCRLDSSYAKKLYNDLSDIGLDVWIDKNNLLPGQNWNLEIHNAIREADFIILLLSENAIKHRGYFQKELKLAFEEYQKMPIDNTFLLPVRLNNCHVPEFLAKITYTDLFLDWDLGVKQIIKSINLQNKDFKLIEYSEDNKENNFNNNKFLLHNNNHQLSSYLNIIKKFKLLFKQKFIFGKSGSKLKSYYKKVTISKGDVKNSVMMLGISGSGKTTIISRLFNMESSVENVKPHNQIKDFPAEISTNEFNIYHGKKDFVDNNRNKRLWLYISDYNGNNINQLVSSCIIQQTQPFSPFAYDNINSIIFVVDIPAFRSFKSELKQTDIVRINEHIIQWNETVLKIILGLCSKKLKYVCLFINKIDIMLDRRDSNDRYITSLFNSLIINIKKVFSFSQFDVILGSAANGEGLAKLTEKLIICADKMR</sequence>
<proteinExistence type="predicted"/>
<dbReference type="Gene3D" id="3.40.50.10140">
    <property type="entry name" value="Toll/interleukin-1 receptor homology (TIR) domain"/>
    <property type="match status" value="1"/>
</dbReference>
<name>A0A1V1P5U6_9BACT</name>
<evidence type="ECO:0000313" key="3">
    <source>
        <dbReference type="Proteomes" id="UP000189670"/>
    </source>
</evidence>
<dbReference type="SMART" id="SM00255">
    <property type="entry name" value="TIR"/>
    <property type="match status" value="1"/>
</dbReference>
<dbReference type="Proteomes" id="UP000189670">
    <property type="component" value="Unassembled WGS sequence"/>
</dbReference>
<dbReference type="SUPFAM" id="SSF52200">
    <property type="entry name" value="Toll/Interleukin receptor TIR domain"/>
    <property type="match status" value="1"/>
</dbReference>